<dbReference type="Pfam" id="PF00872">
    <property type="entry name" value="Transposase_mut"/>
    <property type="match status" value="1"/>
</dbReference>
<evidence type="ECO:0000313" key="7">
    <source>
        <dbReference type="EMBL" id="PIW66707.1"/>
    </source>
</evidence>
<protein>
    <recommendedName>
        <fullName evidence="6">Mutator family transposase</fullName>
    </recommendedName>
</protein>
<comment type="caution">
    <text evidence="7">The sequence shown here is derived from an EMBL/GenBank/DDBJ whole genome shotgun (WGS) entry which is preliminary data.</text>
</comment>
<evidence type="ECO:0000256" key="4">
    <source>
        <dbReference type="ARBA" id="ARBA00023125"/>
    </source>
</evidence>
<name>A0A2J0LS92_9BACT</name>
<evidence type="ECO:0000256" key="3">
    <source>
        <dbReference type="ARBA" id="ARBA00022578"/>
    </source>
</evidence>
<comment type="function">
    <text evidence="1 6">Required for the transposition of the insertion element.</text>
</comment>
<dbReference type="PANTHER" id="PTHR33217:SF7">
    <property type="entry name" value="TRANSPOSASE FOR INSERTION SEQUENCE ELEMENT IS1081"/>
    <property type="match status" value="1"/>
</dbReference>
<keyword evidence="5 6" id="KW-0233">DNA recombination</keyword>
<dbReference type="NCBIfam" id="NF033543">
    <property type="entry name" value="transpos_IS256"/>
    <property type="match status" value="1"/>
</dbReference>
<reference evidence="7 8" key="1">
    <citation type="submission" date="2017-09" db="EMBL/GenBank/DDBJ databases">
        <title>Depth-based differentiation of microbial function through sediment-hosted aquifers and enrichment of novel symbionts in the deep terrestrial subsurface.</title>
        <authorList>
            <person name="Probst A.J."/>
            <person name="Ladd B."/>
            <person name="Jarett J.K."/>
            <person name="Geller-Mcgrath D.E."/>
            <person name="Sieber C.M."/>
            <person name="Emerson J.B."/>
            <person name="Anantharaman K."/>
            <person name="Thomas B.C."/>
            <person name="Malmstrom R."/>
            <person name="Stieglmeier M."/>
            <person name="Klingl A."/>
            <person name="Woyke T."/>
            <person name="Ryan C.M."/>
            <person name="Banfield J.F."/>
        </authorList>
    </citation>
    <scope>NUCLEOTIDE SEQUENCE [LARGE SCALE GENOMIC DNA]</scope>
    <source>
        <strain evidence="7">CG12_big_fil_rev_8_21_14_0_65_43_15</strain>
    </source>
</reference>
<dbReference type="GO" id="GO:0003677">
    <property type="term" value="F:DNA binding"/>
    <property type="evidence" value="ECO:0007669"/>
    <property type="project" value="UniProtKB-UniRule"/>
</dbReference>
<dbReference type="Proteomes" id="UP000231267">
    <property type="component" value="Unassembled WGS sequence"/>
</dbReference>
<evidence type="ECO:0000256" key="5">
    <source>
        <dbReference type="ARBA" id="ARBA00023172"/>
    </source>
</evidence>
<accession>A0A2J0LS92</accession>
<evidence type="ECO:0000256" key="6">
    <source>
        <dbReference type="RuleBase" id="RU365089"/>
    </source>
</evidence>
<gene>
    <name evidence="7" type="ORF">COW11_01895</name>
</gene>
<evidence type="ECO:0000256" key="1">
    <source>
        <dbReference type="ARBA" id="ARBA00002190"/>
    </source>
</evidence>
<dbReference type="GO" id="GO:0006313">
    <property type="term" value="P:DNA transposition"/>
    <property type="evidence" value="ECO:0007669"/>
    <property type="project" value="UniProtKB-UniRule"/>
</dbReference>
<dbReference type="PANTHER" id="PTHR33217">
    <property type="entry name" value="TRANSPOSASE FOR INSERTION SEQUENCE ELEMENT IS1081"/>
    <property type="match status" value="1"/>
</dbReference>
<dbReference type="PROSITE" id="PS01007">
    <property type="entry name" value="TRANSPOSASE_MUTATOR"/>
    <property type="match status" value="1"/>
</dbReference>
<dbReference type="InterPro" id="IPR001207">
    <property type="entry name" value="Transposase_mutator"/>
</dbReference>
<proteinExistence type="inferred from homology"/>
<dbReference type="EMBL" id="PFGP01000033">
    <property type="protein sequence ID" value="PIW66707.1"/>
    <property type="molecule type" value="Genomic_DNA"/>
</dbReference>
<feature type="non-terminal residue" evidence="7">
    <location>
        <position position="399"/>
    </location>
</feature>
<organism evidence="7 8">
    <name type="scientific">Candidatus Taenaricola geysiri</name>
    <dbReference type="NCBI Taxonomy" id="1974752"/>
    <lineage>
        <taxon>Bacteria</taxon>
        <taxon>Pseudomonadati</taxon>
        <taxon>Candidatus Omnitrophota</taxon>
        <taxon>Candidatus Taenaricola</taxon>
    </lineage>
</organism>
<sequence>MRSVNFSDDNLAVQWQYVKRNLGQLGVLYQFDDFEFQARGIIQRLIQDCVNEEFALQIRAQRYEHAPNRLDERQGGYERNLTTTFGTSRIHIPRVRFNKVKVHYSLFEKYQRRQKKFDRMVLLSMLLGHSVRKQRRFFRAFLGDAVSHTTASRLIKSLEGDLQHFRTKPIEDIYKYLIIDGLWVKVYDGRLKDMVILFVLGVTLDNKKEIIAFKLAKGETEEEVTALLNDVYRRGLEGKHLKLIASDGAKGIRAAINMVYPYAKWQLCYVHKLRNLNKHIRHKINNRPKMMHQVRAIYDSRNRQQAIERFDKFCACWQEYEPYAIKCFRDGFLETLHYFEFGDDKNMISSTNHLERDLEEVRRRIKIQGYFKSSRSANLWVYGIISQVMQEEQPEVMPK</sequence>
<keyword evidence="4 6" id="KW-0238">DNA-binding</keyword>
<evidence type="ECO:0000313" key="8">
    <source>
        <dbReference type="Proteomes" id="UP000231267"/>
    </source>
</evidence>
<dbReference type="AlphaFoldDB" id="A0A2J0LS92"/>
<comment type="similarity">
    <text evidence="2 6">Belongs to the transposase mutator family.</text>
</comment>
<keyword evidence="6" id="KW-0814">Transposable element</keyword>
<evidence type="ECO:0000256" key="2">
    <source>
        <dbReference type="ARBA" id="ARBA00010961"/>
    </source>
</evidence>
<dbReference type="GO" id="GO:0004803">
    <property type="term" value="F:transposase activity"/>
    <property type="evidence" value="ECO:0007669"/>
    <property type="project" value="UniProtKB-UniRule"/>
</dbReference>
<keyword evidence="3 6" id="KW-0815">Transposition</keyword>